<accession>A0A8S0TUD9</accession>
<dbReference type="OrthoDB" id="910869at2759"/>
<dbReference type="Proteomes" id="UP000594638">
    <property type="component" value="Unassembled WGS sequence"/>
</dbReference>
<proteinExistence type="predicted"/>
<organism evidence="2 3">
    <name type="scientific">Olea europaea subsp. europaea</name>
    <dbReference type="NCBI Taxonomy" id="158383"/>
    <lineage>
        <taxon>Eukaryota</taxon>
        <taxon>Viridiplantae</taxon>
        <taxon>Streptophyta</taxon>
        <taxon>Embryophyta</taxon>
        <taxon>Tracheophyta</taxon>
        <taxon>Spermatophyta</taxon>
        <taxon>Magnoliopsida</taxon>
        <taxon>eudicotyledons</taxon>
        <taxon>Gunneridae</taxon>
        <taxon>Pentapetalae</taxon>
        <taxon>asterids</taxon>
        <taxon>lamiids</taxon>
        <taxon>Lamiales</taxon>
        <taxon>Oleaceae</taxon>
        <taxon>Oleeae</taxon>
        <taxon>Olea</taxon>
    </lineage>
</organism>
<reference evidence="2 3" key="1">
    <citation type="submission" date="2019-12" db="EMBL/GenBank/DDBJ databases">
        <authorList>
            <person name="Alioto T."/>
            <person name="Alioto T."/>
            <person name="Gomez Garrido J."/>
        </authorList>
    </citation>
    <scope>NUCLEOTIDE SEQUENCE [LARGE SCALE GENOMIC DNA]</scope>
</reference>
<dbReference type="Gramene" id="OE9A096640T1">
    <property type="protein sequence ID" value="OE9A096640C1"/>
    <property type="gene ID" value="OE9A096640"/>
</dbReference>
<protein>
    <submittedName>
        <fullName evidence="2">Uncharacterized protein</fullName>
    </submittedName>
</protein>
<dbReference type="AlphaFoldDB" id="A0A8S0TUD9"/>
<gene>
    <name evidence="2" type="ORF">OLEA9_A096640</name>
</gene>
<evidence type="ECO:0000313" key="2">
    <source>
        <dbReference type="EMBL" id="CAA3009550.1"/>
    </source>
</evidence>
<comment type="caution">
    <text evidence="2">The sequence shown here is derived from an EMBL/GenBank/DDBJ whole genome shotgun (WGS) entry which is preliminary data.</text>
</comment>
<evidence type="ECO:0000256" key="1">
    <source>
        <dbReference type="SAM" id="MobiDB-lite"/>
    </source>
</evidence>
<sequence length="111" mass="12057">MLTAHGNEEKVKEITPSSVGEYTHDGKCSFETSGNGNYEADKDALSGIQEEMQFGISSVPSRTSETLLSYSGRDWDGPRGNRIGNSGNDFIIGIENNLRPVEGVMARVVVF</sequence>
<feature type="compositionally biased region" description="Basic and acidic residues" evidence="1">
    <location>
        <begin position="1"/>
        <end position="13"/>
    </location>
</feature>
<dbReference type="EMBL" id="CACTIH010007320">
    <property type="protein sequence ID" value="CAA3009550.1"/>
    <property type="molecule type" value="Genomic_DNA"/>
</dbReference>
<evidence type="ECO:0000313" key="3">
    <source>
        <dbReference type="Proteomes" id="UP000594638"/>
    </source>
</evidence>
<name>A0A8S0TUD9_OLEEU</name>
<feature type="region of interest" description="Disordered" evidence="1">
    <location>
        <begin position="1"/>
        <end position="36"/>
    </location>
</feature>
<keyword evidence="3" id="KW-1185">Reference proteome</keyword>